<evidence type="ECO:0000256" key="1">
    <source>
        <dbReference type="ARBA" id="ARBA00012771"/>
    </source>
</evidence>
<evidence type="ECO:0000256" key="4">
    <source>
        <dbReference type="ARBA" id="ARBA00022691"/>
    </source>
</evidence>
<gene>
    <name evidence="7" type="ordered locus">G5S_1034</name>
</gene>
<keyword evidence="3 7" id="KW-0808">Transferase</keyword>
<dbReference type="NCBIfam" id="TIGR00536">
    <property type="entry name" value="hemK_fam"/>
    <property type="match status" value="1"/>
</dbReference>
<evidence type="ECO:0000256" key="3">
    <source>
        <dbReference type="ARBA" id="ARBA00022679"/>
    </source>
</evidence>
<dbReference type="Pfam" id="PF05175">
    <property type="entry name" value="MTS"/>
    <property type="match status" value="1"/>
</dbReference>
<dbReference type="PANTHER" id="PTHR18895">
    <property type="entry name" value="HEMK METHYLTRANSFERASE"/>
    <property type="match status" value="1"/>
</dbReference>
<dbReference type="Gene3D" id="3.40.50.150">
    <property type="entry name" value="Vaccinia Virus protein VP39"/>
    <property type="match status" value="1"/>
</dbReference>
<keyword evidence="8" id="KW-1185">Reference proteome</keyword>
<dbReference type="InterPro" id="IPR029063">
    <property type="entry name" value="SAM-dependent_MTases_sf"/>
</dbReference>
<evidence type="ECO:0000256" key="2">
    <source>
        <dbReference type="ARBA" id="ARBA00022603"/>
    </source>
</evidence>
<dbReference type="InterPro" id="IPR004556">
    <property type="entry name" value="HemK-like"/>
</dbReference>
<dbReference type="NCBIfam" id="TIGR03534">
    <property type="entry name" value="RF_mod_PrmC"/>
    <property type="match status" value="1"/>
</dbReference>
<protein>
    <recommendedName>
        <fullName evidence="1">peptide chain release factor N(5)-glutamine methyltransferase</fullName>
        <ecNumber evidence="1">2.1.1.297</ecNumber>
    </recommendedName>
</protein>
<evidence type="ECO:0000313" key="7">
    <source>
        <dbReference type="EMBL" id="AEB41951.1"/>
    </source>
</evidence>
<reference evidence="7 8" key="1">
    <citation type="journal article" date="2011" name="J. Bacteriol.">
        <title>Genome sequence of the obligate intracellular animal pathogen Chlamydia pecorum E58.</title>
        <authorList>
            <person name="Mojica S."/>
            <person name="Huot Creasy H."/>
            <person name="Daugherty S."/>
            <person name="Read T.D."/>
            <person name="Kim T."/>
            <person name="Kaltenboeck B."/>
            <person name="Bavoil P."/>
            <person name="Myers G.S."/>
        </authorList>
    </citation>
    <scope>NUCLEOTIDE SEQUENCE [LARGE SCALE GENOMIC DNA]</scope>
    <source>
        <strain evidence="7 8">E58</strain>
    </source>
</reference>
<dbReference type="CDD" id="cd02440">
    <property type="entry name" value="AdoMet_MTases"/>
    <property type="match status" value="1"/>
</dbReference>
<dbReference type="GO" id="GO:0102559">
    <property type="term" value="F:peptide chain release factor N(5)-glutamine methyltransferase activity"/>
    <property type="evidence" value="ECO:0007669"/>
    <property type="project" value="UniProtKB-EC"/>
</dbReference>
<organism evidence="7 8">
    <name type="scientific">Chlamydia pecorum (strain ATCC VR-628 / DSM 29919 / E58)</name>
    <name type="common">Chlamydophila pecorum</name>
    <dbReference type="NCBI Taxonomy" id="331635"/>
    <lineage>
        <taxon>Bacteria</taxon>
        <taxon>Pseudomonadati</taxon>
        <taxon>Chlamydiota</taxon>
        <taxon>Chlamydiia</taxon>
        <taxon>Chlamydiales</taxon>
        <taxon>Chlamydiaceae</taxon>
        <taxon>Chlamydia/Chlamydophila group</taxon>
        <taxon>Chlamydia</taxon>
    </lineage>
</organism>
<dbReference type="InterPro" id="IPR007848">
    <property type="entry name" value="Small_mtfrase_dom"/>
</dbReference>
<dbReference type="EMBL" id="CP002608">
    <property type="protein sequence ID" value="AEB41951.1"/>
    <property type="molecule type" value="Genomic_DNA"/>
</dbReference>
<feature type="domain" description="Methyltransferase small" evidence="6">
    <location>
        <begin position="122"/>
        <end position="202"/>
    </location>
</feature>
<dbReference type="EC" id="2.1.1.297" evidence="1"/>
<dbReference type="InterPro" id="IPR050320">
    <property type="entry name" value="N5-glutamine_MTase"/>
</dbReference>
<comment type="catalytic activity">
    <reaction evidence="5">
        <text>L-glutaminyl-[peptide chain release factor] + S-adenosyl-L-methionine = N(5)-methyl-L-glutaminyl-[peptide chain release factor] + S-adenosyl-L-homocysteine + H(+)</text>
        <dbReference type="Rhea" id="RHEA:42896"/>
        <dbReference type="Rhea" id="RHEA-COMP:10271"/>
        <dbReference type="Rhea" id="RHEA-COMP:10272"/>
        <dbReference type="ChEBI" id="CHEBI:15378"/>
        <dbReference type="ChEBI" id="CHEBI:30011"/>
        <dbReference type="ChEBI" id="CHEBI:57856"/>
        <dbReference type="ChEBI" id="CHEBI:59789"/>
        <dbReference type="ChEBI" id="CHEBI:61891"/>
        <dbReference type="EC" id="2.1.1.297"/>
    </reaction>
</comment>
<dbReference type="AlphaFoldDB" id="A0AA34RDY3"/>
<name>A0AA34RDY3_CHLPE</name>
<dbReference type="GO" id="GO:0032259">
    <property type="term" value="P:methylation"/>
    <property type="evidence" value="ECO:0007669"/>
    <property type="project" value="UniProtKB-KW"/>
</dbReference>
<dbReference type="PANTHER" id="PTHR18895:SF74">
    <property type="entry name" value="MTRF1L RELEASE FACTOR GLUTAMINE METHYLTRANSFERASE"/>
    <property type="match status" value="1"/>
</dbReference>
<sequence>MRITSFYQRMETRALLKDAAKYLHQYGVAFSEREAASILMDLLGLSSYSQLSDVPYVSEKIIEAYQKRLKLRGEKRCPTAYFHGSVSFLGLSLNIDSRVLIPRMETELLAERVITYISSHPEIQVVYDVCCGSGCIGLAIKNACPQVQVVLSDISPKAVAVAKENARNTRLDVEVYLGDLFEPYSSPGDAFVCNPPYLSYKEVIRTDPEVHCHEPWQALVGGATGVEFYKRIAQELPKVLKPRGVGWLEIGYTQGSQVKDIFLRQGISGEIQQDFAGWDRFFFLEMDF</sequence>
<proteinExistence type="predicted"/>
<dbReference type="Proteomes" id="UP000008305">
    <property type="component" value="Chromosome"/>
</dbReference>
<accession>A0AA34RDY3</accession>
<dbReference type="InterPro" id="IPR019874">
    <property type="entry name" value="RF_methyltr_PrmC"/>
</dbReference>
<evidence type="ECO:0000256" key="5">
    <source>
        <dbReference type="ARBA" id="ARBA00048391"/>
    </source>
</evidence>
<evidence type="ECO:0000313" key="8">
    <source>
        <dbReference type="Proteomes" id="UP000008305"/>
    </source>
</evidence>
<keyword evidence="4" id="KW-0949">S-adenosyl-L-methionine</keyword>
<keyword evidence="2 7" id="KW-0489">Methyltransferase</keyword>
<dbReference type="KEGG" id="cpm:G5S_1034"/>
<dbReference type="Gene3D" id="1.10.8.10">
    <property type="entry name" value="DNA helicase RuvA subunit, C-terminal domain"/>
    <property type="match status" value="1"/>
</dbReference>
<dbReference type="SUPFAM" id="SSF53335">
    <property type="entry name" value="S-adenosyl-L-methionine-dependent methyltransferases"/>
    <property type="match status" value="1"/>
</dbReference>
<evidence type="ECO:0000259" key="6">
    <source>
        <dbReference type="Pfam" id="PF05175"/>
    </source>
</evidence>